<feature type="domain" description="KASH" evidence="12">
    <location>
        <begin position="984"/>
        <end position="1043"/>
    </location>
</feature>
<dbReference type="FunFam" id="1.20.58.60:FF:000115">
    <property type="entry name" value="nesprin-2 isoform X2"/>
    <property type="match status" value="1"/>
</dbReference>
<evidence type="ECO:0000256" key="8">
    <source>
        <dbReference type="ARBA" id="ARBA00046312"/>
    </source>
</evidence>
<dbReference type="Xenbase" id="XB-GENE-6486436">
    <property type="gene designation" value="syne2.2.S"/>
</dbReference>
<feature type="compositionally biased region" description="Basic residues" evidence="10">
    <location>
        <begin position="631"/>
        <end position="642"/>
    </location>
</feature>
<feature type="transmembrane region" description="Helical" evidence="11">
    <location>
        <begin position="986"/>
        <end position="1009"/>
    </location>
</feature>
<accession>A0A8J0TFF4</accession>
<gene>
    <name evidence="14 15" type="primary">syne2.2.S</name>
</gene>
<dbReference type="GO" id="GO:0005640">
    <property type="term" value="C:nuclear outer membrane"/>
    <property type="evidence" value="ECO:0007669"/>
    <property type="project" value="UniProtKB-SubCell"/>
</dbReference>
<dbReference type="PANTHER" id="PTHR14514:SF4">
    <property type="entry name" value="NESPRIN-2"/>
    <property type="match status" value="1"/>
</dbReference>
<organism evidence="13 14">
    <name type="scientific">Xenopus laevis</name>
    <name type="common">African clawed frog</name>
    <dbReference type="NCBI Taxonomy" id="8355"/>
    <lineage>
        <taxon>Eukaryota</taxon>
        <taxon>Metazoa</taxon>
        <taxon>Chordata</taxon>
        <taxon>Craniata</taxon>
        <taxon>Vertebrata</taxon>
        <taxon>Euteleostomi</taxon>
        <taxon>Amphibia</taxon>
        <taxon>Batrachia</taxon>
        <taxon>Anura</taxon>
        <taxon>Pipoidea</taxon>
        <taxon>Pipidae</taxon>
        <taxon>Xenopodinae</taxon>
        <taxon>Xenopus</taxon>
        <taxon>Xenopus</taxon>
    </lineage>
</organism>
<evidence type="ECO:0000256" key="9">
    <source>
        <dbReference type="PROSITE-ProRule" id="PRU00385"/>
    </source>
</evidence>
<dbReference type="OrthoDB" id="18853at2759"/>
<evidence type="ECO:0000256" key="5">
    <source>
        <dbReference type="ARBA" id="ARBA00022989"/>
    </source>
</evidence>
<dbReference type="FunFam" id="1.20.58.60:FF:000126">
    <property type="entry name" value="Spectrin repeat containing, nuclear envelope 1a"/>
    <property type="match status" value="1"/>
</dbReference>
<evidence type="ECO:0000256" key="4">
    <source>
        <dbReference type="ARBA" id="ARBA00022737"/>
    </source>
</evidence>
<dbReference type="RefSeq" id="XP_018087780.1">
    <property type="nucleotide sequence ID" value="XM_018232291.2"/>
</dbReference>
<dbReference type="FunFam" id="1.20.58.60:FF:000073">
    <property type="entry name" value="Nesprin-1 isoform 1"/>
    <property type="match status" value="1"/>
</dbReference>
<dbReference type="Pfam" id="PF00435">
    <property type="entry name" value="Spectrin"/>
    <property type="match status" value="2"/>
</dbReference>
<proteinExistence type="inferred from homology"/>
<feature type="topological domain" description="Perinuclear space" evidence="9">
    <location>
        <begin position="1014"/>
        <end position="1043"/>
    </location>
</feature>
<comment type="similarity">
    <text evidence="1">Belongs to the nesprin family.</text>
</comment>
<feature type="region of interest" description="Disordered" evidence="10">
    <location>
        <begin position="613"/>
        <end position="655"/>
    </location>
</feature>
<evidence type="ECO:0000256" key="2">
    <source>
        <dbReference type="ARBA" id="ARBA00022553"/>
    </source>
</evidence>
<dbReference type="KEGG" id="xla:108699756"/>
<evidence type="ECO:0000313" key="14">
    <source>
        <dbReference type="RefSeq" id="XP_018087780.1"/>
    </source>
</evidence>
<dbReference type="Gene3D" id="1.20.58.60">
    <property type="match status" value="4"/>
</dbReference>
<dbReference type="InterPro" id="IPR012315">
    <property type="entry name" value="KASH"/>
</dbReference>
<evidence type="ECO:0000256" key="3">
    <source>
        <dbReference type="ARBA" id="ARBA00022692"/>
    </source>
</evidence>
<keyword evidence="3 9" id="KW-0812">Transmembrane</keyword>
<keyword evidence="5 11" id="KW-1133">Transmembrane helix</keyword>
<comment type="subcellular location">
    <subcellularLocation>
        <location evidence="8">Nucleus outer membrane</location>
        <topology evidence="8">Single-pass type IV membrane protein</topology>
    </subcellularLocation>
</comment>
<dbReference type="CTD" id="108699756"/>
<dbReference type="Proteomes" id="UP000186698">
    <property type="component" value="Chromosome 8S"/>
</dbReference>
<dbReference type="AGR" id="Xenbase:XB-GENE-6486436"/>
<evidence type="ECO:0000313" key="15">
    <source>
        <dbReference type="Xenbase" id="XB-GENE-6486436"/>
    </source>
</evidence>
<keyword evidence="7" id="KW-0539">Nucleus</keyword>
<keyword evidence="6 9" id="KW-0472">Membrane</keyword>
<feature type="region of interest" description="Disordered" evidence="10">
    <location>
        <begin position="508"/>
        <end position="586"/>
    </location>
</feature>
<reference evidence="14" key="1">
    <citation type="submission" date="2025-08" db="UniProtKB">
        <authorList>
            <consortium name="RefSeq"/>
        </authorList>
    </citation>
    <scope>IDENTIFICATION</scope>
    <source>
        <strain evidence="14">J_2021</strain>
        <tissue evidence="14">Erythrocytes</tissue>
    </source>
</reference>
<dbReference type="InterPro" id="IPR018159">
    <property type="entry name" value="Spectrin/alpha-actinin"/>
</dbReference>
<dbReference type="AlphaFoldDB" id="A0A8J0TFF4"/>
<dbReference type="PROSITE" id="PS51049">
    <property type="entry name" value="KASH"/>
    <property type="match status" value="1"/>
</dbReference>
<sequence>MQDLEESLDEWELSLKELSNMKSDLCQYILAGDGVVLEKQIEALHVQWEELCLRVSVRKQEIEDRLNSWNVFDKKNKELCEWLTQMESKVLQTADVNIEEMIEKLQKDCMEEIHLFSENKHHLKQIGDQLIIASNKARATEIDNKSNKIDDRWRHLFDIINSRVKKLKETLVIIQQLDKNMSNLRTWLAQIESELSKPVIYSICDDQEIQKKLSEQQNLHQDIELHNAGVASVLNICERLLHDTDACANETECDSIQQTTTSLDKRWRNICTMSMERRLRIEETWHLWQKFLEDYSRFEEWLKEAEVKAASPESSEVLYTRAKEEQKGFEAFQRQIHERLTHLELVNKQYRRLARENRTDAASKLKHMVHHGNQRWDILQKRVAAILKRLKHFTSQREEFEGTRDSILVWLTEMDLQLTNVEHFSESDVEEKMRQLNEFQQQITLNINKIDDLIVSGEHLIQKSETMDAVVIEEEIEELLRYRQEVFGRLSRFHQRLTSRNLLLDEEIETSENDTDAEDSREIQNSSWHSPIHGADTSHPSMCHLMPPTLPHERSGRETPVSVDSIPLEWDHTGDVGGSSSHEDDEEGTYFTALSDVEIPENPEAYLIMTTKSVQESSGQPDVKVTPWHSPGKRRSHRKHEKGPRTATTGTNTTFDLSAMMPSTAGIEDGQHIASSTENEQLKNQGLSGIASPETDFLHTGVNERWEIIQAQRRGDELRMKQNLQQWQQLNSDLNDITLWLDKTETDLDSMSKVKPACTIQELKQKVIKLKDTLRAFDNFKALVISANLGCKALQHENDSESGNLLNRLHGVTLRWDKACHERDKWTESLQRELMQCEDELLYKTKTEERRLRNQVTDFTVDPDVLLERQKELLQLEDRLLGLQGQVNTLQDISGCLLNKRAGDEHTEANEKVHVVRIKLKQLLNGVSQELQTVQQALDYSQQHGIDSLYSGPSASHAEVDAASKSTVRIPEQSSSVLEVPKTRSWFYRVLRAAFPFQLLLFLMLLLAYMIPFSEEDFSCAHANNFARSFYPMLRYTNGPPPT</sequence>
<dbReference type="Pfam" id="PF10541">
    <property type="entry name" value="KASH"/>
    <property type="match status" value="1"/>
</dbReference>
<dbReference type="PANTHER" id="PTHR14514">
    <property type="entry name" value="PKA ANCHORING PROTEIN"/>
    <property type="match status" value="1"/>
</dbReference>
<evidence type="ECO:0000256" key="6">
    <source>
        <dbReference type="ARBA" id="ARBA00023136"/>
    </source>
</evidence>
<evidence type="ECO:0000259" key="12">
    <source>
        <dbReference type="PROSITE" id="PS51049"/>
    </source>
</evidence>
<keyword evidence="2" id="KW-0597">Phosphoprotein</keyword>
<evidence type="ECO:0000256" key="1">
    <source>
        <dbReference type="ARBA" id="ARBA00008619"/>
    </source>
</evidence>
<dbReference type="SUPFAM" id="SSF46966">
    <property type="entry name" value="Spectrin repeat"/>
    <property type="match status" value="4"/>
</dbReference>
<dbReference type="GeneID" id="108699756"/>
<evidence type="ECO:0000256" key="11">
    <source>
        <dbReference type="SAM" id="Phobius"/>
    </source>
</evidence>
<feature type="topological domain" description="Cytoplasmic" evidence="9">
    <location>
        <begin position="1"/>
        <end position="992"/>
    </location>
</feature>
<feature type="compositionally biased region" description="Acidic residues" evidence="10">
    <location>
        <begin position="508"/>
        <end position="519"/>
    </location>
</feature>
<keyword evidence="4" id="KW-0677">Repeat</keyword>
<name>A0A8J0TFF4_XENLA</name>
<dbReference type="InterPro" id="IPR056887">
    <property type="entry name" value="SYNE1/2_dom"/>
</dbReference>
<dbReference type="InterPro" id="IPR002017">
    <property type="entry name" value="Spectrin_repeat"/>
</dbReference>
<dbReference type="SMART" id="SM01249">
    <property type="entry name" value="KASH"/>
    <property type="match status" value="1"/>
</dbReference>
<evidence type="ECO:0000313" key="13">
    <source>
        <dbReference type="Proteomes" id="UP000186698"/>
    </source>
</evidence>
<dbReference type="CDD" id="cd00176">
    <property type="entry name" value="SPEC"/>
    <property type="match status" value="2"/>
</dbReference>
<dbReference type="Pfam" id="PF25035">
    <property type="entry name" value="SYNE1"/>
    <property type="match status" value="1"/>
</dbReference>
<dbReference type="SMART" id="SM00150">
    <property type="entry name" value="SPEC"/>
    <property type="match status" value="5"/>
</dbReference>
<evidence type="ECO:0000256" key="7">
    <source>
        <dbReference type="ARBA" id="ARBA00023242"/>
    </source>
</evidence>
<keyword evidence="13" id="KW-1185">Reference proteome</keyword>
<evidence type="ECO:0000256" key="10">
    <source>
        <dbReference type="SAM" id="MobiDB-lite"/>
    </source>
</evidence>
<protein>
    <submittedName>
        <fullName evidence="14">Nesprin-2 isoform X1</fullName>
    </submittedName>
</protein>